<keyword evidence="6" id="KW-0679">Respiratory chain</keyword>
<evidence type="ECO:0000256" key="5">
    <source>
        <dbReference type="ARBA" id="ARBA00022448"/>
    </source>
</evidence>
<dbReference type="Pfam" id="PF04716">
    <property type="entry name" value="ETC_C1_NDUFA5"/>
    <property type="match status" value="1"/>
</dbReference>
<dbReference type="PANTHER" id="PTHR12653:SF0">
    <property type="entry name" value="NADH DEHYDROGENASE [UBIQUINONE] 1 ALPHA SUBCOMPLEX SUBUNIT 5"/>
    <property type="match status" value="1"/>
</dbReference>
<reference evidence="11" key="1">
    <citation type="submission" date="2021-01" db="UniProtKB">
        <authorList>
            <consortium name="EnsemblMetazoa"/>
        </authorList>
    </citation>
    <scope>IDENTIFICATION</scope>
</reference>
<protein>
    <recommendedName>
        <fullName evidence="13">NADH dehydrogenase [ubiquinone] 1 alpha subcomplex subunit 5</fullName>
    </recommendedName>
</protein>
<comment type="function">
    <text evidence="1">Accessory subunit of the mitochondrial membrane respiratory chain NADH dehydrogenase (Complex I), that is believed not to be involved in catalysis. Complex I functions in the transfer of electrons from NADH to the respiratory chain. The immediate electron acceptor for the enzyme is believed to be ubiquinone.</text>
</comment>
<dbReference type="GO" id="GO:0005743">
    <property type="term" value="C:mitochondrial inner membrane"/>
    <property type="evidence" value="ECO:0007669"/>
    <property type="project" value="UniProtKB-SubCell"/>
</dbReference>
<evidence type="ECO:0008006" key="13">
    <source>
        <dbReference type="Google" id="ProtNLM"/>
    </source>
</evidence>
<keyword evidence="7" id="KW-0999">Mitochondrion inner membrane</keyword>
<dbReference type="OrthoDB" id="286811at2759"/>
<dbReference type="AlphaFoldDB" id="A0A7M5V1V6"/>
<comment type="similarity">
    <text evidence="3">Belongs to the complex I NDUFA5 subunit family.</text>
</comment>
<comment type="subcellular location">
    <subcellularLocation>
        <location evidence="2">Mitochondrion inner membrane</location>
        <topology evidence="2">Peripheral membrane protein</topology>
        <orientation evidence="2">Matrix side</orientation>
    </subcellularLocation>
</comment>
<evidence type="ECO:0000313" key="12">
    <source>
        <dbReference type="Proteomes" id="UP000594262"/>
    </source>
</evidence>
<keyword evidence="9" id="KW-0496">Mitochondrion</keyword>
<evidence type="ECO:0000256" key="1">
    <source>
        <dbReference type="ARBA" id="ARBA00003195"/>
    </source>
</evidence>
<evidence type="ECO:0000256" key="4">
    <source>
        <dbReference type="ARBA" id="ARBA00011533"/>
    </source>
</evidence>
<evidence type="ECO:0000256" key="7">
    <source>
        <dbReference type="ARBA" id="ARBA00022792"/>
    </source>
</evidence>
<evidence type="ECO:0000256" key="9">
    <source>
        <dbReference type="ARBA" id="ARBA00023128"/>
    </source>
</evidence>
<comment type="subunit">
    <text evidence="4">Complex I is composed of 45 different subunits.</text>
</comment>
<keyword evidence="12" id="KW-1185">Reference proteome</keyword>
<dbReference type="GO" id="GO:0022904">
    <property type="term" value="P:respiratory electron transport chain"/>
    <property type="evidence" value="ECO:0007669"/>
    <property type="project" value="InterPro"/>
</dbReference>
<dbReference type="EnsemblMetazoa" id="CLYHEMT002038.1">
    <property type="protein sequence ID" value="CLYHEMP002038.1"/>
    <property type="gene ID" value="CLYHEMG002038"/>
</dbReference>
<dbReference type="PANTHER" id="PTHR12653">
    <property type="entry name" value="NADH-UBIQUINONE OXIDOREDUCTASE 13 KD-B SUBUNIT"/>
    <property type="match status" value="1"/>
</dbReference>
<evidence type="ECO:0000256" key="10">
    <source>
        <dbReference type="ARBA" id="ARBA00023136"/>
    </source>
</evidence>
<evidence type="ECO:0000256" key="6">
    <source>
        <dbReference type="ARBA" id="ARBA00022660"/>
    </source>
</evidence>
<evidence type="ECO:0000313" key="11">
    <source>
        <dbReference type="EnsemblMetazoa" id="CLYHEMP002038.1"/>
    </source>
</evidence>
<evidence type="ECO:0000256" key="3">
    <source>
        <dbReference type="ARBA" id="ARBA00010261"/>
    </source>
</evidence>
<dbReference type="GeneID" id="136823923"/>
<dbReference type="InterPro" id="IPR006806">
    <property type="entry name" value="NDUFA5"/>
</dbReference>
<keyword evidence="10" id="KW-0472">Membrane</keyword>
<evidence type="ECO:0000256" key="2">
    <source>
        <dbReference type="ARBA" id="ARBA00004443"/>
    </source>
</evidence>
<proteinExistence type="inferred from homology"/>
<accession>A0A7M5V1V6</accession>
<organism evidence="11 12">
    <name type="scientific">Clytia hemisphaerica</name>
    <dbReference type="NCBI Taxonomy" id="252671"/>
    <lineage>
        <taxon>Eukaryota</taxon>
        <taxon>Metazoa</taxon>
        <taxon>Cnidaria</taxon>
        <taxon>Hydrozoa</taxon>
        <taxon>Hydroidolina</taxon>
        <taxon>Leptothecata</taxon>
        <taxon>Obeliida</taxon>
        <taxon>Clytiidae</taxon>
        <taxon>Clytia</taxon>
    </lineage>
</organism>
<evidence type="ECO:0000256" key="8">
    <source>
        <dbReference type="ARBA" id="ARBA00022982"/>
    </source>
</evidence>
<keyword evidence="8" id="KW-0249">Electron transport</keyword>
<dbReference type="RefSeq" id="XP_066936181.1">
    <property type="nucleotide sequence ID" value="XM_067080080.1"/>
</dbReference>
<name>A0A7M5V1V6_9CNID</name>
<dbReference type="Proteomes" id="UP000594262">
    <property type="component" value="Unplaced"/>
</dbReference>
<sequence length="112" mass="12586">MAGYAKKATQLVGLAVAKAPRKTLTEIYSKTLGVLSTLPESSVYRQQVEHITNQRLELVKKTEDVMKLEKLINCGQIEEVMVQASDELQLVEQMAQWQVWEAPESQAPAGQW</sequence>
<keyword evidence="5" id="KW-0813">Transport</keyword>